<evidence type="ECO:0000256" key="2">
    <source>
        <dbReference type="ARBA" id="ARBA00023125"/>
    </source>
</evidence>
<sequence>MRSATNNGLNTVTVKKRKLAKLRSAKMALLQQLFPQPGAASPGLRFTNFDDKSQQRKLGDLITRNGVRNKDLKVTNVESISNQVGFIKQTDQFNNYSVASQDLSNYYVIKPGYFAYNPSRIDIGSIDYKRDDQLSLVSPLYVSFYTDERINNDYFLDWVKTDHFQSQRQRLSEGSVRKMLSFSQLAEMKFPFKSYKEQEKVSTLLKLVEKRINLAEHQLTLLRKVSRLLLHKMIL</sequence>
<dbReference type="Proteomes" id="UP001056164">
    <property type="component" value="Chromosome"/>
</dbReference>
<name>A0ABY5BVX9_9LACO</name>
<dbReference type="PANTHER" id="PTHR30408:SF12">
    <property type="entry name" value="TYPE I RESTRICTION ENZYME MJAVIII SPECIFICITY SUBUNIT"/>
    <property type="match status" value="1"/>
</dbReference>
<evidence type="ECO:0000313" key="4">
    <source>
        <dbReference type="Proteomes" id="UP001056164"/>
    </source>
</evidence>
<dbReference type="InterPro" id="IPR052021">
    <property type="entry name" value="Type-I_RS_S_subunit"/>
</dbReference>
<dbReference type="PANTHER" id="PTHR30408">
    <property type="entry name" value="TYPE-1 RESTRICTION ENZYME ECOKI SPECIFICITY PROTEIN"/>
    <property type="match status" value="1"/>
</dbReference>
<dbReference type="RefSeq" id="WP_252795163.1">
    <property type="nucleotide sequence ID" value="NZ_CP097121.1"/>
</dbReference>
<keyword evidence="4" id="KW-1185">Reference proteome</keyword>
<dbReference type="SUPFAM" id="SSF116734">
    <property type="entry name" value="DNA methylase specificity domain"/>
    <property type="match status" value="1"/>
</dbReference>
<keyword evidence="2" id="KW-0238">DNA-binding</keyword>
<organism evidence="3 4">
    <name type="scientific">Fructilactobacillus carniphilus</name>
    <dbReference type="NCBI Taxonomy" id="2940297"/>
    <lineage>
        <taxon>Bacteria</taxon>
        <taxon>Bacillati</taxon>
        <taxon>Bacillota</taxon>
        <taxon>Bacilli</taxon>
        <taxon>Lactobacillales</taxon>
        <taxon>Lactobacillaceae</taxon>
        <taxon>Fructilactobacillus</taxon>
    </lineage>
</organism>
<evidence type="ECO:0008006" key="5">
    <source>
        <dbReference type="Google" id="ProtNLM"/>
    </source>
</evidence>
<dbReference type="EMBL" id="CP097121">
    <property type="protein sequence ID" value="USS90649.1"/>
    <property type="molecule type" value="Genomic_DNA"/>
</dbReference>
<evidence type="ECO:0000256" key="1">
    <source>
        <dbReference type="ARBA" id="ARBA00022747"/>
    </source>
</evidence>
<keyword evidence="1" id="KW-0680">Restriction system</keyword>
<evidence type="ECO:0000313" key="3">
    <source>
        <dbReference type="EMBL" id="USS90649.1"/>
    </source>
</evidence>
<proteinExistence type="predicted"/>
<dbReference type="Gene3D" id="3.90.220.20">
    <property type="entry name" value="DNA methylase specificity domains"/>
    <property type="match status" value="1"/>
</dbReference>
<protein>
    <recommendedName>
        <fullName evidence="5">Type I restriction modification DNA specificity domain-containing protein</fullName>
    </recommendedName>
</protein>
<dbReference type="InterPro" id="IPR044946">
    <property type="entry name" value="Restrct_endonuc_typeI_TRD_sf"/>
</dbReference>
<gene>
    <name evidence="3" type="ORF">M3M37_07415</name>
</gene>
<accession>A0ABY5BVX9</accession>
<reference evidence="3" key="1">
    <citation type="submission" date="2022-05" db="EMBL/GenBank/DDBJ databases">
        <authorList>
            <person name="Oliphant S.A."/>
            <person name="Watson-Haigh N.S."/>
            <person name="Sumby K.M."/>
            <person name="Gardner J.M."/>
            <person name="Jiranek V."/>
        </authorList>
    </citation>
    <scope>NUCLEOTIDE SEQUENCE</scope>
    <source>
        <strain evidence="3">KI4_A6</strain>
    </source>
</reference>